<reference evidence="3" key="1">
    <citation type="journal article" date="2019" name="Int. J. Syst. Evol. Microbiol.">
        <title>The Global Catalogue of Microorganisms (GCM) 10K type strain sequencing project: providing services to taxonomists for standard genome sequencing and annotation.</title>
        <authorList>
            <consortium name="The Broad Institute Genomics Platform"/>
            <consortium name="The Broad Institute Genome Sequencing Center for Infectious Disease"/>
            <person name="Wu L."/>
            <person name="Ma J."/>
        </authorList>
    </citation>
    <scope>NUCLEOTIDE SEQUENCE [LARGE SCALE GENOMIC DNA]</scope>
    <source>
        <strain evidence="3">TBRC 1276</strain>
    </source>
</reference>
<comment type="caution">
    <text evidence="2">The sequence shown here is derived from an EMBL/GenBank/DDBJ whole genome shotgun (WGS) entry which is preliminary data.</text>
</comment>
<keyword evidence="3" id="KW-1185">Reference proteome</keyword>
<dbReference type="InterPro" id="IPR051353">
    <property type="entry name" value="Tobamovirus_resist_UPF0261"/>
</dbReference>
<feature type="domain" description="TIM-barrel" evidence="1">
    <location>
        <begin position="9"/>
        <end position="273"/>
    </location>
</feature>
<dbReference type="PANTHER" id="PTHR31862">
    <property type="entry name" value="UPF0261 DOMAIN PROTEIN (AFU_ORTHOLOGUE AFUA_1G10120)"/>
    <property type="match status" value="1"/>
</dbReference>
<dbReference type="InterPro" id="IPR009215">
    <property type="entry name" value="TIM-br_IGPS-like"/>
</dbReference>
<dbReference type="GO" id="GO:0016787">
    <property type="term" value="F:hydrolase activity"/>
    <property type="evidence" value="ECO:0007669"/>
    <property type="project" value="UniProtKB-KW"/>
</dbReference>
<accession>A0ABV8GH75</accession>
<gene>
    <name evidence="2" type="ORF">ACFOY2_32720</name>
</gene>
<dbReference type="RefSeq" id="WP_379531964.1">
    <property type="nucleotide sequence ID" value="NZ_JBHSBI010000019.1"/>
</dbReference>
<evidence type="ECO:0000259" key="1">
    <source>
        <dbReference type="Pfam" id="PF09370"/>
    </source>
</evidence>
<evidence type="ECO:0000313" key="3">
    <source>
        <dbReference type="Proteomes" id="UP001595851"/>
    </source>
</evidence>
<dbReference type="PANTHER" id="PTHR31862:SF1">
    <property type="entry name" value="UPF0261 DOMAIN PROTEIN (AFU_ORTHOLOGUE AFUA_1G10120)"/>
    <property type="match status" value="1"/>
</dbReference>
<keyword evidence="2" id="KW-0378">Hydrolase</keyword>
<dbReference type="InterPro" id="IPR015813">
    <property type="entry name" value="Pyrv/PenolPyrv_kinase-like_dom"/>
</dbReference>
<organism evidence="2 3">
    <name type="scientific">Nonomuraea purpurea</name>
    <dbReference type="NCBI Taxonomy" id="1849276"/>
    <lineage>
        <taxon>Bacteria</taxon>
        <taxon>Bacillati</taxon>
        <taxon>Actinomycetota</taxon>
        <taxon>Actinomycetes</taxon>
        <taxon>Streptosporangiales</taxon>
        <taxon>Streptosporangiaceae</taxon>
        <taxon>Nonomuraea</taxon>
    </lineage>
</organism>
<proteinExistence type="predicted"/>
<dbReference type="SUPFAM" id="SSF51621">
    <property type="entry name" value="Phosphoenolpyruvate/pyruvate domain"/>
    <property type="match status" value="1"/>
</dbReference>
<dbReference type="Pfam" id="PF09370">
    <property type="entry name" value="PEP_hydrolase"/>
    <property type="match status" value="1"/>
</dbReference>
<dbReference type="EMBL" id="JBHSBI010000019">
    <property type="protein sequence ID" value="MFC4012037.1"/>
    <property type="molecule type" value="Genomic_DNA"/>
</dbReference>
<dbReference type="Gene3D" id="3.20.20.70">
    <property type="entry name" value="Aldolase class I"/>
    <property type="match status" value="1"/>
</dbReference>
<dbReference type="InterPro" id="IPR013785">
    <property type="entry name" value="Aldolase_TIM"/>
</dbReference>
<dbReference type="PIRSF" id="PIRSF034452">
    <property type="entry name" value="TIM-br_sig_trnsd"/>
    <property type="match status" value="1"/>
</dbReference>
<dbReference type="Proteomes" id="UP001595851">
    <property type="component" value="Unassembled WGS sequence"/>
</dbReference>
<evidence type="ECO:0000313" key="2">
    <source>
        <dbReference type="EMBL" id="MFC4012037.1"/>
    </source>
</evidence>
<name>A0ABV8GH75_9ACTN</name>
<sequence>MNRRVAREEILRRLRGEIAAGRQIVATGAGSGLVARVADRSGVDLIVVYSSGKFRQDGLASIVGALPVANANDVMLELGRERIFPVVRDTPVIGGIYTHDPTRDLDDLLDQMIATGYSGVINFPTVGRIDGGYRADLESLGFGFAQEVEMLRRAAARDLLTLAYVYTPHEAAQMVQAGVDVVVAHGGVTGGGDIGLARTNSLDATVETFNAIFEAARAARDDVVVLTHGGPIITPQDAAEVAARTGAHGFVGASSTERIPIENALKAVYAAFKAGPNG</sequence>
<protein>
    <submittedName>
        <fullName evidence="2">Phosphoenolpyruvate hydrolase family protein</fullName>
    </submittedName>
</protein>